<protein>
    <submittedName>
        <fullName evidence="4">Long-chain fatty acid--CoA ligase</fullName>
    </submittedName>
</protein>
<reference evidence="4 5" key="1">
    <citation type="submission" date="2018-05" db="EMBL/GenBank/DDBJ databases">
        <title>Marinifilum breve JC075T sp. nov., a marine bacterium isolated from Yongle Blue Hole in the South China Sea.</title>
        <authorList>
            <person name="Fu T."/>
        </authorList>
    </citation>
    <scope>NUCLEOTIDE SEQUENCE [LARGE SCALE GENOMIC DNA]</scope>
    <source>
        <strain evidence="4 5">JC075</strain>
    </source>
</reference>
<name>A0A2V3ZVL3_9BACT</name>
<evidence type="ECO:0000313" key="5">
    <source>
        <dbReference type="Proteomes" id="UP000248079"/>
    </source>
</evidence>
<dbReference type="Pfam" id="PF00501">
    <property type="entry name" value="AMP-binding"/>
    <property type="match status" value="1"/>
</dbReference>
<dbReference type="InterPro" id="IPR000873">
    <property type="entry name" value="AMP-dep_synth/lig_dom"/>
</dbReference>
<dbReference type="InterPro" id="IPR042099">
    <property type="entry name" value="ANL_N_sf"/>
</dbReference>
<sequence>MPYISKSLIMVTRIFDLLDNYRENYPDKSDAFAKKEDGKWVTYSTEQYLKYSDLISYALLDSGLKKGDRVITISNNRPEWNFIDMALAQIGVIHVPLYPTISAKSYDFIIRHCEPSIIFVSSEELYFKVEPLLSDHPSVKEVYSFDKIKAVTHWVRLLDMGKALDDKYVDELKSIKETIKPQDVVTIIYTSGTTGNPKGVMLSHHNFISNVLASAARLILNSSHKCLSFLPINHVYERMVNYQYQYKGIGIYYAESMETIGDNLREIKPHGFATVPRLLEKVYDKIMAKGKSLPTLKKSLFLWAVNLGQKYELNRANGWWYEFKLKIARKLIFSKWQEALGGNIMFMCSGGAALQVRLERLFWAAGIPVQEGYGLTETSPIIAANQNSYPDVKFGTVGPVLDGVEVKIAEDGEILARGPNIMLGYYKNQELTNEVIDKDGWFHTGDIGCMVEDRFLKITDRKKEIFKTSGGIYIAPQVIENKLKESPFIDQAIVIGEFRRFPSVLISPDFEFLKEYCKRKKLDFISPEEIIKNERIQIRIWKEIEKTNVNLDRPKKIKTSRLVSDVWTPDSGELSPTLKLKRKVIKDKYDDLIRDIYAYEEEL</sequence>
<dbReference type="InterPro" id="IPR020845">
    <property type="entry name" value="AMP-binding_CS"/>
</dbReference>
<dbReference type="Proteomes" id="UP000248079">
    <property type="component" value="Unassembled WGS sequence"/>
</dbReference>
<keyword evidence="5" id="KW-1185">Reference proteome</keyword>
<evidence type="ECO:0000313" key="4">
    <source>
        <dbReference type="EMBL" id="PXX99096.1"/>
    </source>
</evidence>
<dbReference type="PANTHER" id="PTHR43272">
    <property type="entry name" value="LONG-CHAIN-FATTY-ACID--COA LIGASE"/>
    <property type="match status" value="1"/>
</dbReference>
<proteinExistence type="predicted"/>
<accession>A0A2V3ZVL3</accession>
<dbReference type="OrthoDB" id="9803968at2"/>
<dbReference type="SUPFAM" id="SSF56801">
    <property type="entry name" value="Acetyl-CoA synthetase-like"/>
    <property type="match status" value="1"/>
</dbReference>
<dbReference type="Gene3D" id="3.40.50.12780">
    <property type="entry name" value="N-terminal domain of ligase-like"/>
    <property type="match status" value="1"/>
</dbReference>
<dbReference type="AlphaFoldDB" id="A0A2V3ZVL3"/>
<dbReference type="GO" id="GO:0016020">
    <property type="term" value="C:membrane"/>
    <property type="evidence" value="ECO:0007669"/>
    <property type="project" value="TreeGrafter"/>
</dbReference>
<keyword evidence="4" id="KW-0436">Ligase</keyword>
<keyword evidence="2" id="KW-0067">ATP-binding</keyword>
<keyword evidence="1" id="KW-0547">Nucleotide-binding</keyword>
<dbReference type="Pfam" id="PF23562">
    <property type="entry name" value="AMP-binding_C_3"/>
    <property type="match status" value="1"/>
</dbReference>
<dbReference type="CDD" id="cd05907">
    <property type="entry name" value="VL_LC_FACS_like"/>
    <property type="match status" value="1"/>
</dbReference>
<dbReference type="EMBL" id="QFLI01000006">
    <property type="protein sequence ID" value="PXX99096.1"/>
    <property type="molecule type" value="Genomic_DNA"/>
</dbReference>
<comment type="caution">
    <text evidence="4">The sequence shown here is derived from an EMBL/GenBank/DDBJ whole genome shotgun (WGS) entry which is preliminary data.</text>
</comment>
<evidence type="ECO:0000256" key="2">
    <source>
        <dbReference type="ARBA" id="ARBA00022840"/>
    </source>
</evidence>
<feature type="domain" description="AMP-dependent synthetase/ligase" evidence="3">
    <location>
        <begin position="23"/>
        <end position="426"/>
    </location>
</feature>
<evidence type="ECO:0000259" key="3">
    <source>
        <dbReference type="Pfam" id="PF00501"/>
    </source>
</evidence>
<dbReference type="PANTHER" id="PTHR43272:SF33">
    <property type="entry name" value="AMP-BINDING DOMAIN-CONTAINING PROTEIN-RELATED"/>
    <property type="match status" value="1"/>
</dbReference>
<dbReference type="GO" id="GO:0005524">
    <property type="term" value="F:ATP binding"/>
    <property type="evidence" value="ECO:0007669"/>
    <property type="project" value="UniProtKB-KW"/>
</dbReference>
<evidence type="ECO:0000256" key="1">
    <source>
        <dbReference type="ARBA" id="ARBA00022741"/>
    </source>
</evidence>
<gene>
    <name evidence="4" type="ORF">DF185_14550</name>
</gene>
<organism evidence="4 5">
    <name type="scientific">Marinifilum breve</name>
    <dbReference type="NCBI Taxonomy" id="2184082"/>
    <lineage>
        <taxon>Bacteria</taxon>
        <taxon>Pseudomonadati</taxon>
        <taxon>Bacteroidota</taxon>
        <taxon>Bacteroidia</taxon>
        <taxon>Marinilabiliales</taxon>
        <taxon>Marinifilaceae</taxon>
    </lineage>
</organism>
<dbReference type="GO" id="GO:0004467">
    <property type="term" value="F:long-chain fatty acid-CoA ligase activity"/>
    <property type="evidence" value="ECO:0007669"/>
    <property type="project" value="TreeGrafter"/>
</dbReference>
<dbReference type="PROSITE" id="PS00455">
    <property type="entry name" value="AMP_BINDING"/>
    <property type="match status" value="1"/>
</dbReference>